<dbReference type="EC" id="2.5.1.17" evidence="1"/>
<dbReference type="GO" id="GO:0005524">
    <property type="term" value="F:ATP binding"/>
    <property type="evidence" value="ECO:0007669"/>
    <property type="project" value="InterPro"/>
</dbReference>
<reference evidence="2" key="1">
    <citation type="submission" date="2015-08" db="EMBL/GenBank/DDBJ databases">
        <title>Genome sequence of the strict anaerobe Clostridium homopropionicum LuHBu1 (DSM 5847T).</title>
        <authorList>
            <person name="Poehlein A."/>
            <person name="Beck M."/>
            <person name="Schiel-Bengelsdorf B."/>
            <person name="Bengelsdorf F.R."/>
            <person name="Daniel R."/>
            <person name="Duerre P."/>
        </authorList>
    </citation>
    <scope>NUCLEOTIDE SEQUENCE [LARGE SCALE GENOMIC DNA]</scope>
    <source>
        <strain evidence="2">DSM 5847</strain>
    </source>
</reference>
<dbReference type="STRING" id="36844.SAMN04488501_102146"/>
<proteinExistence type="predicted"/>
<accession>A0A0L6Z9W3</accession>
<dbReference type="PANTHER" id="PTHR46638">
    <property type="entry name" value="CORRINOID ADENOSYLTRANSFERASE"/>
    <property type="match status" value="1"/>
</dbReference>
<evidence type="ECO:0000313" key="2">
    <source>
        <dbReference type="Proteomes" id="UP000037043"/>
    </source>
</evidence>
<dbReference type="PATRIC" id="fig|1121318.3.peg.1865"/>
<dbReference type="EMBL" id="LHUR01000022">
    <property type="protein sequence ID" value="KOA19759.1"/>
    <property type="molecule type" value="Genomic_DNA"/>
</dbReference>
<dbReference type="PANTHER" id="PTHR46638:SF1">
    <property type="entry name" value="CORRINOID ADENOSYLTRANSFERASE"/>
    <property type="match status" value="1"/>
</dbReference>
<dbReference type="Gene3D" id="3.40.50.300">
    <property type="entry name" value="P-loop containing nucleotide triphosphate hydrolases"/>
    <property type="match status" value="1"/>
</dbReference>
<gene>
    <name evidence="1" type="primary">btuR</name>
    <name evidence="1" type="ORF">CLHOM_18480</name>
</gene>
<dbReference type="AlphaFoldDB" id="A0A0L6Z9W3"/>
<comment type="caution">
    <text evidence="1">The sequence shown here is derived from an EMBL/GenBank/DDBJ whole genome shotgun (WGS) entry which is preliminary data.</text>
</comment>
<keyword evidence="1" id="KW-0808">Transferase</keyword>
<dbReference type="Pfam" id="PF02572">
    <property type="entry name" value="CobA_CobO_BtuR"/>
    <property type="match status" value="1"/>
</dbReference>
<sequence length="179" mass="20387">MDRLERGYVQVYTGNGKGKTTAAVGQAIRAVGNGLKVYMLQFLKTEPTGELEIAKLIGDKFQVFRFESKKGFFWTLNEEEKKILKSEIDEAYSFAMDVIKNSSCDVFILDEIMGVLSNKLLTEEQVMKLIDKKPINMELILTGRNVPDSIKNKADLVTEMKEIKHYMAKGVYVRKGIEY</sequence>
<dbReference type="PIRSF" id="PIRSF015617">
    <property type="entry name" value="Adensltrnsf_CobA"/>
    <property type="match status" value="1"/>
</dbReference>
<dbReference type="InterPro" id="IPR003724">
    <property type="entry name" value="CblAdoTrfase_CobA"/>
</dbReference>
<dbReference type="GO" id="GO:0008817">
    <property type="term" value="F:corrinoid adenosyltransferase activity"/>
    <property type="evidence" value="ECO:0007669"/>
    <property type="project" value="UniProtKB-EC"/>
</dbReference>
<organism evidence="1 2">
    <name type="scientific">Clostridium homopropionicum DSM 5847</name>
    <dbReference type="NCBI Taxonomy" id="1121318"/>
    <lineage>
        <taxon>Bacteria</taxon>
        <taxon>Bacillati</taxon>
        <taxon>Bacillota</taxon>
        <taxon>Clostridia</taxon>
        <taxon>Eubacteriales</taxon>
        <taxon>Clostridiaceae</taxon>
        <taxon>Clostridium</taxon>
    </lineage>
</organism>
<dbReference type="SUPFAM" id="SSF52540">
    <property type="entry name" value="P-loop containing nucleoside triphosphate hydrolases"/>
    <property type="match status" value="1"/>
</dbReference>
<evidence type="ECO:0000313" key="1">
    <source>
        <dbReference type="EMBL" id="KOA19759.1"/>
    </source>
</evidence>
<dbReference type="InterPro" id="IPR027417">
    <property type="entry name" value="P-loop_NTPase"/>
</dbReference>
<protein>
    <submittedName>
        <fullName evidence="1">Cob(I)yrinic acid a,c-diamide adenosyltransferase</fullName>
        <ecNumber evidence="1">2.5.1.17</ecNumber>
    </submittedName>
</protein>
<keyword evidence="2" id="KW-1185">Reference proteome</keyword>
<dbReference type="RefSeq" id="WP_052221388.1">
    <property type="nucleotide sequence ID" value="NZ_LHUR01000022.1"/>
</dbReference>
<name>A0A0L6Z9W3_9CLOT</name>
<dbReference type="GO" id="GO:0009236">
    <property type="term" value="P:cobalamin biosynthetic process"/>
    <property type="evidence" value="ECO:0007669"/>
    <property type="project" value="InterPro"/>
</dbReference>
<dbReference type="Proteomes" id="UP000037043">
    <property type="component" value="Unassembled WGS sequence"/>
</dbReference>